<evidence type="ECO:0000256" key="1">
    <source>
        <dbReference type="ARBA" id="ARBA00004370"/>
    </source>
</evidence>
<feature type="transmembrane region" description="Helical" evidence="3">
    <location>
        <begin position="12"/>
        <end position="29"/>
    </location>
</feature>
<feature type="transmembrane region" description="Helical" evidence="3">
    <location>
        <begin position="69"/>
        <end position="91"/>
    </location>
</feature>
<dbReference type="OrthoDB" id="6623990at2"/>
<dbReference type="InterPro" id="IPR052734">
    <property type="entry name" value="Nod_factor_acetyltransferase"/>
</dbReference>
<feature type="domain" description="Acyltransferase 3" evidence="4">
    <location>
        <begin position="10"/>
        <end position="308"/>
    </location>
</feature>
<dbReference type="EMBL" id="NPBY01000086">
    <property type="protein sequence ID" value="PAD71894.1"/>
    <property type="molecule type" value="Genomic_DNA"/>
</dbReference>
<keyword evidence="3" id="KW-1133">Transmembrane helix</keyword>
<dbReference type="PANTHER" id="PTHR37312">
    <property type="entry name" value="MEMBRANE-BOUND ACYLTRANSFERASE YKRP-RELATED"/>
    <property type="match status" value="1"/>
</dbReference>
<dbReference type="Pfam" id="PF01757">
    <property type="entry name" value="Acyl_transf_3"/>
    <property type="match status" value="1"/>
</dbReference>
<feature type="transmembrane region" description="Helical" evidence="3">
    <location>
        <begin position="103"/>
        <end position="121"/>
    </location>
</feature>
<organism evidence="5 6">
    <name type="scientific">Paenibacillus campinasensis</name>
    <dbReference type="NCBI Taxonomy" id="66347"/>
    <lineage>
        <taxon>Bacteria</taxon>
        <taxon>Bacillati</taxon>
        <taxon>Bacillota</taxon>
        <taxon>Bacilli</taxon>
        <taxon>Bacillales</taxon>
        <taxon>Paenibacillaceae</taxon>
        <taxon>Paenibacillus</taxon>
    </lineage>
</organism>
<reference evidence="5 6" key="1">
    <citation type="submission" date="2017-07" db="EMBL/GenBank/DDBJ databases">
        <title>Isolation and whole genome analysis of endospore-forming bacteria from heroin.</title>
        <authorList>
            <person name="Kalinowski J."/>
            <person name="Ahrens B."/>
            <person name="Al-Dilaimi A."/>
            <person name="Winkler A."/>
            <person name="Wibberg D."/>
            <person name="Schleenbecker U."/>
            <person name="Ruckert C."/>
            <person name="Wolfel R."/>
            <person name="Grass G."/>
        </authorList>
    </citation>
    <scope>NUCLEOTIDE SEQUENCE [LARGE SCALE GENOMIC DNA]</scope>
    <source>
        <strain evidence="5 6">7537-G1</strain>
    </source>
</reference>
<evidence type="ECO:0000313" key="5">
    <source>
        <dbReference type="EMBL" id="PAD71894.1"/>
    </source>
</evidence>
<comment type="similarity">
    <text evidence="2">Belongs to the acyltransferase 3 family.</text>
</comment>
<feature type="transmembrane region" description="Helical" evidence="3">
    <location>
        <begin position="128"/>
        <end position="147"/>
    </location>
</feature>
<feature type="transmembrane region" description="Helical" evidence="3">
    <location>
        <begin position="186"/>
        <end position="214"/>
    </location>
</feature>
<comment type="caution">
    <text evidence="5">The sequence shown here is derived from an EMBL/GenBank/DDBJ whole genome shotgun (WGS) entry which is preliminary data.</text>
</comment>
<accession>A0A268EFM5</accession>
<evidence type="ECO:0000313" key="6">
    <source>
        <dbReference type="Proteomes" id="UP000215596"/>
    </source>
</evidence>
<keyword evidence="5" id="KW-0808">Transferase</keyword>
<protein>
    <submittedName>
        <fullName evidence="5">Acyltransferase</fullName>
    </submittedName>
</protein>
<dbReference type="AlphaFoldDB" id="A0A268EFM5"/>
<feature type="transmembrane region" description="Helical" evidence="3">
    <location>
        <begin position="41"/>
        <end position="60"/>
    </location>
</feature>
<dbReference type="RefSeq" id="WP_095267860.1">
    <property type="nucleotide sequence ID" value="NZ_NPBY01000086.1"/>
</dbReference>
<keyword evidence="5" id="KW-0012">Acyltransferase</keyword>
<proteinExistence type="inferred from homology"/>
<keyword evidence="3" id="KW-0472">Membrane</keyword>
<gene>
    <name evidence="5" type="ORF">CHH67_23770</name>
</gene>
<feature type="transmembrane region" description="Helical" evidence="3">
    <location>
        <begin position="234"/>
        <end position="252"/>
    </location>
</feature>
<feature type="transmembrane region" description="Helical" evidence="3">
    <location>
        <begin position="291"/>
        <end position="313"/>
    </location>
</feature>
<evidence type="ECO:0000259" key="4">
    <source>
        <dbReference type="Pfam" id="PF01757"/>
    </source>
</evidence>
<comment type="subcellular location">
    <subcellularLocation>
        <location evidence="1">Membrane</location>
    </subcellularLocation>
</comment>
<dbReference type="PANTHER" id="PTHR37312:SF1">
    <property type="entry name" value="MEMBRANE-BOUND ACYLTRANSFERASE YKRP-RELATED"/>
    <property type="match status" value="1"/>
</dbReference>
<name>A0A268EFM5_9BACL</name>
<feature type="transmembrane region" description="Helical" evidence="3">
    <location>
        <begin position="153"/>
        <end position="174"/>
    </location>
</feature>
<sequence>MQERLQERDVYFDNLKFLLILLVVIGHFMEPFNGERTTQAVYQFIYSFHMPLFIFAAGYFSKSIRYPKYYVNLVSSLLVPYVIFETLYTLFDFYTQGHDKLNFTYFYPYWILWFLFSMMLWKMLLPYLLILKYPLAICIGMSLMMGYALDVDYYASISRTLYFFPFFIMGFYFKREWLDRLKTRRNVISSVVIVTIGFGLLYMLSPVLSTNWFYGSLPYLEFGIDAWYAAGYRLLTYLFTVVMGLAVLTIVPDSKLPFTHLGEHTMYVFLLHGFLVKGMLHYGLLELFDSAFGRVMLVVVGIAVTCMLSSAWVRRCFGWIVEPNVQFLFKKRIRRKAKEAQKKEEF</sequence>
<dbReference type="GO" id="GO:0016747">
    <property type="term" value="F:acyltransferase activity, transferring groups other than amino-acyl groups"/>
    <property type="evidence" value="ECO:0007669"/>
    <property type="project" value="InterPro"/>
</dbReference>
<keyword evidence="3" id="KW-0812">Transmembrane</keyword>
<dbReference type="Proteomes" id="UP000215596">
    <property type="component" value="Unassembled WGS sequence"/>
</dbReference>
<evidence type="ECO:0000256" key="3">
    <source>
        <dbReference type="SAM" id="Phobius"/>
    </source>
</evidence>
<dbReference type="InterPro" id="IPR002656">
    <property type="entry name" value="Acyl_transf_3_dom"/>
</dbReference>
<feature type="transmembrane region" description="Helical" evidence="3">
    <location>
        <begin position="264"/>
        <end position="285"/>
    </location>
</feature>
<evidence type="ECO:0000256" key="2">
    <source>
        <dbReference type="ARBA" id="ARBA00007400"/>
    </source>
</evidence>